<proteinExistence type="predicted"/>
<dbReference type="InterPro" id="IPR019646">
    <property type="entry name" value="Aminoglyc_AdlTrfase"/>
</dbReference>
<organism evidence="1 2">
    <name type="scientific">Streptomyces endocoffeicus</name>
    <dbReference type="NCBI Taxonomy" id="2898945"/>
    <lineage>
        <taxon>Bacteria</taxon>
        <taxon>Bacillati</taxon>
        <taxon>Actinomycetota</taxon>
        <taxon>Actinomycetes</taxon>
        <taxon>Kitasatosporales</taxon>
        <taxon>Streptomycetaceae</taxon>
        <taxon>Streptomyces</taxon>
    </lineage>
</organism>
<dbReference type="RefSeq" id="WP_201858403.1">
    <property type="nucleotide sequence ID" value="NZ_JAERRG010000059.1"/>
</dbReference>
<protein>
    <submittedName>
        <fullName evidence="1">Amino acid transporter</fullName>
    </submittedName>
</protein>
<accession>A0ABS1Q7J5</accession>
<evidence type="ECO:0000313" key="1">
    <source>
        <dbReference type="EMBL" id="MBL1120647.1"/>
    </source>
</evidence>
<gene>
    <name evidence="1" type="ORF">JK364_51560</name>
</gene>
<keyword evidence="2" id="KW-1185">Reference proteome</keyword>
<dbReference type="EMBL" id="JAERRG010000059">
    <property type="protein sequence ID" value="MBL1120647.1"/>
    <property type="molecule type" value="Genomic_DNA"/>
</dbReference>
<reference evidence="1 2" key="1">
    <citation type="submission" date="2021-01" db="EMBL/GenBank/DDBJ databases">
        <title>WGS of actinomycetes isolated from Thailand.</title>
        <authorList>
            <person name="Thawai C."/>
        </authorList>
    </citation>
    <scope>NUCLEOTIDE SEQUENCE [LARGE SCALE GENOMIC DNA]</scope>
    <source>
        <strain evidence="1 2">CA3R110</strain>
    </source>
</reference>
<dbReference type="Proteomes" id="UP000621510">
    <property type="component" value="Unassembled WGS sequence"/>
</dbReference>
<dbReference type="SUPFAM" id="SSF81301">
    <property type="entry name" value="Nucleotidyltransferase"/>
    <property type="match status" value="1"/>
</dbReference>
<sequence length="203" mass="22910">MTHAQAPFGRWDPSPLTEVVASFSGLEAGWWVAGGLAIELAVGHPIRSHDDIDVLLLRQDQLVAQQALAGWQWWCADPPGSLRPWMPDEVLSLGVHDIWCRPGPDHPWRIQVMLDESCGHEWVSRRDSQVRRPISTLGMTSAAGIPFLAPDVQLYYKAKAPRPKDEEDFDAVLPLLTEQQRRWLADAITQTYGPHPWNKRLEA</sequence>
<name>A0ABS1Q7J5_9ACTN</name>
<comment type="caution">
    <text evidence="1">The sequence shown here is derived from an EMBL/GenBank/DDBJ whole genome shotgun (WGS) entry which is preliminary data.</text>
</comment>
<evidence type="ECO:0000313" key="2">
    <source>
        <dbReference type="Proteomes" id="UP000621510"/>
    </source>
</evidence>
<dbReference type="InterPro" id="IPR043519">
    <property type="entry name" value="NT_sf"/>
</dbReference>
<dbReference type="Gene3D" id="3.30.460.40">
    <property type="match status" value="1"/>
</dbReference>
<dbReference type="Pfam" id="PF10706">
    <property type="entry name" value="Aminoglyc_resit"/>
    <property type="match status" value="1"/>
</dbReference>